<keyword evidence="3" id="KW-1185">Reference proteome</keyword>
<feature type="region of interest" description="Disordered" evidence="1">
    <location>
        <begin position="1"/>
        <end position="43"/>
    </location>
</feature>
<dbReference type="EMBL" id="ML122252">
    <property type="protein sequence ID" value="RPD65330.1"/>
    <property type="molecule type" value="Genomic_DNA"/>
</dbReference>
<accession>A0A5C2SNX9</accession>
<evidence type="ECO:0000313" key="2">
    <source>
        <dbReference type="EMBL" id="RPD65330.1"/>
    </source>
</evidence>
<dbReference type="AlphaFoldDB" id="A0A5C2SNX9"/>
<evidence type="ECO:0000313" key="3">
    <source>
        <dbReference type="Proteomes" id="UP000313359"/>
    </source>
</evidence>
<feature type="region of interest" description="Disordered" evidence="1">
    <location>
        <begin position="93"/>
        <end position="131"/>
    </location>
</feature>
<feature type="compositionally biased region" description="Polar residues" evidence="1">
    <location>
        <begin position="10"/>
        <end position="21"/>
    </location>
</feature>
<gene>
    <name evidence="2" type="ORF">L227DRAFT_208470</name>
</gene>
<dbReference type="Proteomes" id="UP000313359">
    <property type="component" value="Unassembled WGS sequence"/>
</dbReference>
<protein>
    <submittedName>
        <fullName evidence="2">Uncharacterized protein</fullName>
    </submittedName>
</protein>
<name>A0A5C2SNX9_9APHY</name>
<proteinExistence type="predicted"/>
<evidence type="ECO:0000256" key="1">
    <source>
        <dbReference type="SAM" id="MobiDB-lite"/>
    </source>
</evidence>
<feature type="compositionally biased region" description="Low complexity" evidence="1">
    <location>
        <begin position="93"/>
        <end position="116"/>
    </location>
</feature>
<sequence length="169" mass="18077">MAAHIDKLRTSATAAAKTRQSARPWRATECNERDKHWHGQKGRDNRDCLCAHPLLCLSPALISPSECVKRGYSPSLLPTTIIPPNPFRSDPTVVPSASVRSSSSSCSSPGFSMRPSLAPSHEDRLPGGPTLSGLSIRRKIVSSLGSRQQGLPAAAGWPAGSVWVVGETW</sequence>
<reference evidence="2" key="1">
    <citation type="journal article" date="2018" name="Genome Biol. Evol.">
        <title>Genomics and development of Lentinus tigrinus, a white-rot wood-decaying mushroom with dimorphic fruiting bodies.</title>
        <authorList>
            <person name="Wu B."/>
            <person name="Xu Z."/>
            <person name="Knudson A."/>
            <person name="Carlson A."/>
            <person name="Chen N."/>
            <person name="Kovaka S."/>
            <person name="LaButti K."/>
            <person name="Lipzen A."/>
            <person name="Pennachio C."/>
            <person name="Riley R."/>
            <person name="Schakwitz W."/>
            <person name="Umezawa K."/>
            <person name="Ohm R.A."/>
            <person name="Grigoriev I.V."/>
            <person name="Nagy L.G."/>
            <person name="Gibbons J."/>
            <person name="Hibbett D."/>
        </authorList>
    </citation>
    <scope>NUCLEOTIDE SEQUENCE [LARGE SCALE GENOMIC DNA]</scope>
    <source>
        <strain evidence="2">ALCF2SS1-6</strain>
    </source>
</reference>
<organism evidence="2 3">
    <name type="scientific">Lentinus tigrinus ALCF2SS1-6</name>
    <dbReference type="NCBI Taxonomy" id="1328759"/>
    <lineage>
        <taxon>Eukaryota</taxon>
        <taxon>Fungi</taxon>
        <taxon>Dikarya</taxon>
        <taxon>Basidiomycota</taxon>
        <taxon>Agaricomycotina</taxon>
        <taxon>Agaricomycetes</taxon>
        <taxon>Polyporales</taxon>
        <taxon>Polyporaceae</taxon>
        <taxon>Lentinus</taxon>
    </lineage>
</organism>
<feature type="compositionally biased region" description="Basic and acidic residues" evidence="1">
    <location>
        <begin position="29"/>
        <end position="43"/>
    </location>
</feature>